<dbReference type="PANTHER" id="PTHR37291:SF1">
    <property type="entry name" value="TYPE IV METHYL-DIRECTED RESTRICTION ENZYME ECOKMCRB SUBUNIT"/>
    <property type="match status" value="1"/>
</dbReference>
<gene>
    <name evidence="2" type="ORF">SAMN02745174_02380</name>
</gene>
<protein>
    <submittedName>
        <fullName evidence="2">AAA domain (Dynein-related subfamily)</fullName>
    </submittedName>
</protein>
<reference evidence="2 3" key="1">
    <citation type="submission" date="2017-02" db="EMBL/GenBank/DDBJ databases">
        <authorList>
            <person name="Peterson S.W."/>
        </authorList>
    </citation>
    <scope>NUCLEOTIDE SEQUENCE [LARGE SCALE GENOMIC DNA]</scope>
    <source>
        <strain evidence="2 3">ATCC 700028</strain>
    </source>
</reference>
<sequence length="263" mass="31051">MKYKKNIILQGPPGVGKTFLAKEIVKLFDQNNEIQEYQMEIVQFHQSYSYEDFIEGYRPSEFSNFQLRKGIFLDFCEKAKKDPNNNYYFIIDEINRGNLSKIFGELLFLIEKTKRGENFKISLSYSGNKFYISENVYIITTMNTADRSLALVDYALRRRFSFISLVPNFESENFKNHLLSKSMAESNINILIKKITNLNNKIKKDLNLGEGFLIGHSYFCDYSGVEFKYWFNMILDMEIIPLIKEYWFDEADEINNIITNLKE</sequence>
<evidence type="ECO:0000313" key="3">
    <source>
        <dbReference type="Proteomes" id="UP000191153"/>
    </source>
</evidence>
<dbReference type="Proteomes" id="UP000191153">
    <property type="component" value="Unassembled WGS sequence"/>
</dbReference>
<organism evidence="2 3">
    <name type="scientific">Cetobacterium ceti</name>
    <dbReference type="NCBI Taxonomy" id="180163"/>
    <lineage>
        <taxon>Bacteria</taxon>
        <taxon>Fusobacteriati</taxon>
        <taxon>Fusobacteriota</taxon>
        <taxon>Fusobacteriia</taxon>
        <taxon>Fusobacteriales</taxon>
        <taxon>Fusobacteriaceae</taxon>
        <taxon>Cetobacterium</taxon>
    </lineage>
</organism>
<dbReference type="Gene3D" id="3.40.50.300">
    <property type="entry name" value="P-loop containing nucleotide triphosphate hydrolases"/>
    <property type="match status" value="1"/>
</dbReference>
<feature type="domain" description="AAA+ ATPase" evidence="1">
    <location>
        <begin position="3"/>
        <end position="170"/>
    </location>
</feature>
<dbReference type="GO" id="GO:0005524">
    <property type="term" value="F:ATP binding"/>
    <property type="evidence" value="ECO:0007669"/>
    <property type="project" value="InterPro"/>
</dbReference>
<dbReference type="RefSeq" id="WP_159443639.1">
    <property type="nucleotide sequence ID" value="NZ_FUWX01000026.1"/>
</dbReference>
<dbReference type="SMART" id="SM00382">
    <property type="entry name" value="AAA"/>
    <property type="match status" value="1"/>
</dbReference>
<dbReference type="SUPFAM" id="SSF52540">
    <property type="entry name" value="P-loop containing nucleoside triphosphate hydrolases"/>
    <property type="match status" value="1"/>
</dbReference>
<dbReference type="InterPro" id="IPR027417">
    <property type="entry name" value="P-loop_NTPase"/>
</dbReference>
<dbReference type="InterPro" id="IPR052934">
    <property type="entry name" value="Methyl-DNA_Rec/Restrict_Enz"/>
</dbReference>
<accession>A0A1T4QM63</accession>
<name>A0A1T4QM63_9FUSO</name>
<dbReference type="InterPro" id="IPR003593">
    <property type="entry name" value="AAA+_ATPase"/>
</dbReference>
<dbReference type="InterPro" id="IPR011704">
    <property type="entry name" value="ATPase_dyneun-rel_AAA"/>
</dbReference>
<dbReference type="EMBL" id="FUWX01000026">
    <property type="protein sequence ID" value="SKA04842.1"/>
    <property type="molecule type" value="Genomic_DNA"/>
</dbReference>
<evidence type="ECO:0000259" key="1">
    <source>
        <dbReference type="SMART" id="SM00382"/>
    </source>
</evidence>
<dbReference type="GO" id="GO:0016887">
    <property type="term" value="F:ATP hydrolysis activity"/>
    <property type="evidence" value="ECO:0007669"/>
    <property type="project" value="InterPro"/>
</dbReference>
<dbReference type="Pfam" id="PF07728">
    <property type="entry name" value="AAA_5"/>
    <property type="match status" value="1"/>
</dbReference>
<dbReference type="STRING" id="180163.SAMN02745174_02380"/>
<dbReference type="PANTHER" id="PTHR37291">
    <property type="entry name" value="5-METHYLCYTOSINE-SPECIFIC RESTRICTION ENZYME B"/>
    <property type="match status" value="1"/>
</dbReference>
<dbReference type="AlphaFoldDB" id="A0A1T4QM63"/>
<evidence type="ECO:0000313" key="2">
    <source>
        <dbReference type="EMBL" id="SKA04842.1"/>
    </source>
</evidence>
<dbReference type="OrthoDB" id="9781481at2"/>
<keyword evidence="3" id="KW-1185">Reference proteome</keyword>
<proteinExistence type="predicted"/>
<dbReference type="CDD" id="cd00009">
    <property type="entry name" value="AAA"/>
    <property type="match status" value="1"/>
</dbReference>